<evidence type="ECO:0000313" key="3">
    <source>
        <dbReference type="EMBL" id="TNM93602.1"/>
    </source>
</evidence>
<comment type="caution">
    <text evidence="3">The sequence shown here is derived from an EMBL/GenBank/DDBJ whole genome shotgun (WGS) entry which is preliminary data.</text>
</comment>
<dbReference type="InterPro" id="IPR024849">
    <property type="entry name" value="Shootin-1"/>
</dbReference>
<evidence type="ECO:0000256" key="1">
    <source>
        <dbReference type="SAM" id="Coils"/>
    </source>
</evidence>
<dbReference type="GO" id="GO:0044295">
    <property type="term" value="C:axonal growth cone"/>
    <property type="evidence" value="ECO:0007669"/>
    <property type="project" value="TreeGrafter"/>
</dbReference>
<feature type="coiled-coil region" evidence="1">
    <location>
        <begin position="29"/>
        <end position="63"/>
    </location>
</feature>
<accession>A0A4Z2BNV0</accession>
<feature type="region of interest" description="Disordered" evidence="2">
    <location>
        <begin position="104"/>
        <end position="139"/>
    </location>
</feature>
<dbReference type="Proteomes" id="UP000516260">
    <property type="component" value="Chromosome 2"/>
</dbReference>
<dbReference type="GO" id="GO:2001224">
    <property type="term" value="P:positive regulation of neuron migration"/>
    <property type="evidence" value="ECO:0007669"/>
    <property type="project" value="TreeGrafter"/>
</dbReference>
<dbReference type="EMBL" id="SWLE01000012">
    <property type="protein sequence ID" value="TNM93602.1"/>
    <property type="molecule type" value="Genomic_DNA"/>
</dbReference>
<dbReference type="GO" id="GO:0031252">
    <property type="term" value="C:cell leading edge"/>
    <property type="evidence" value="ECO:0007669"/>
    <property type="project" value="TreeGrafter"/>
</dbReference>
<dbReference type="GO" id="GO:0048812">
    <property type="term" value="P:neuron projection morphogenesis"/>
    <property type="evidence" value="ECO:0007669"/>
    <property type="project" value="TreeGrafter"/>
</dbReference>
<sequence>MWMLDEESVIVESDGAGEFSSEDEGDIQSAILEMQREEANQRLRELEEASSQLLREIDMLEIQFQIERSCRESAEALAVKMSKENRVLKRASRALMPLIPELSEDPAALTSDTETEPAVNCETLNGSEGERRRRMSSCC</sequence>
<dbReference type="GO" id="GO:0005737">
    <property type="term" value="C:cytoplasm"/>
    <property type="evidence" value="ECO:0007669"/>
    <property type="project" value="TreeGrafter"/>
</dbReference>
<dbReference type="AlphaFoldDB" id="A0A4Z2BNV0"/>
<name>A0A4Z2BNV0_9TELE</name>
<proteinExistence type="predicted"/>
<keyword evidence="1" id="KW-0175">Coiled coil</keyword>
<organism evidence="3 4">
    <name type="scientific">Takifugu bimaculatus</name>
    <dbReference type="NCBI Taxonomy" id="433685"/>
    <lineage>
        <taxon>Eukaryota</taxon>
        <taxon>Metazoa</taxon>
        <taxon>Chordata</taxon>
        <taxon>Craniata</taxon>
        <taxon>Vertebrata</taxon>
        <taxon>Euteleostomi</taxon>
        <taxon>Actinopterygii</taxon>
        <taxon>Neopterygii</taxon>
        <taxon>Teleostei</taxon>
        <taxon>Neoteleostei</taxon>
        <taxon>Acanthomorphata</taxon>
        <taxon>Eupercaria</taxon>
        <taxon>Tetraodontiformes</taxon>
        <taxon>Tetradontoidea</taxon>
        <taxon>Tetraodontidae</taxon>
        <taxon>Takifugu</taxon>
    </lineage>
</organism>
<evidence type="ECO:0000313" key="4">
    <source>
        <dbReference type="Proteomes" id="UP000516260"/>
    </source>
</evidence>
<dbReference type="PANTHER" id="PTHR46606">
    <property type="entry name" value="SHOOTIN-1"/>
    <property type="match status" value="1"/>
</dbReference>
<reference evidence="3 4" key="1">
    <citation type="submission" date="2019-04" db="EMBL/GenBank/DDBJ databases">
        <title>The sequence and de novo assembly of Takifugu bimaculatus genome using PacBio and Hi-C technologies.</title>
        <authorList>
            <person name="Xu P."/>
            <person name="Liu B."/>
            <person name="Zhou Z."/>
        </authorList>
    </citation>
    <scope>NUCLEOTIDE SEQUENCE [LARGE SCALE GENOMIC DNA]</scope>
    <source>
        <strain evidence="3">TB-2018</strain>
        <tissue evidence="3">Muscle</tissue>
    </source>
</reference>
<evidence type="ECO:0000256" key="2">
    <source>
        <dbReference type="SAM" id="MobiDB-lite"/>
    </source>
</evidence>
<dbReference type="PANTHER" id="PTHR46606:SF4">
    <property type="entry name" value="SHOOTIN-1"/>
    <property type="match status" value="1"/>
</dbReference>
<keyword evidence="4" id="KW-1185">Reference proteome</keyword>
<protein>
    <submittedName>
        <fullName evidence="3">Uncharacterized protein</fullName>
    </submittedName>
</protein>
<gene>
    <name evidence="3" type="ORF">fugu_001778</name>
</gene>